<dbReference type="EMBL" id="ODYU01012938">
    <property type="protein sequence ID" value="SOQ59483.1"/>
    <property type="molecule type" value="Genomic_DNA"/>
</dbReference>
<dbReference type="AlphaFoldDB" id="A0A2H1X2D5"/>
<reference evidence="1" key="1">
    <citation type="submission" date="2016-07" db="EMBL/GenBank/DDBJ databases">
        <authorList>
            <person name="Bretaudeau A."/>
        </authorList>
    </citation>
    <scope>NUCLEOTIDE SEQUENCE</scope>
    <source>
        <strain evidence="1">Rice</strain>
        <tissue evidence="1">Whole body</tissue>
    </source>
</reference>
<name>A0A2H1X2D5_SPOFR</name>
<accession>A0A2H1X2D5</accession>
<gene>
    <name evidence="1" type="ORF">SFRICE_023579</name>
</gene>
<sequence>MTLGRQLRNGRIHCVSCLYLSWEDNHQITSPALGEMRGSVRLLLTKNFLVPTPVFRAGAPVNQLGSPQLRIVVIFFDGESHPLPALGEARRSVRLLLAKNHPIPEI</sequence>
<proteinExistence type="predicted"/>
<organism evidence="1">
    <name type="scientific">Spodoptera frugiperda</name>
    <name type="common">Fall armyworm</name>
    <dbReference type="NCBI Taxonomy" id="7108"/>
    <lineage>
        <taxon>Eukaryota</taxon>
        <taxon>Metazoa</taxon>
        <taxon>Ecdysozoa</taxon>
        <taxon>Arthropoda</taxon>
        <taxon>Hexapoda</taxon>
        <taxon>Insecta</taxon>
        <taxon>Pterygota</taxon>
        <taxon>Neoptera</taxon>
        <taxon>Endopterygota</taxon>
        <taxon>Lepidoptera</taxon>
        <taxon>Glossata</taxon>
        <taxon>Ditrysia</taxon>
        <taxon>Noctuoidea</taxon>
        <taxon>Noctuidae</taxon>
        <taxon>Amphipyrinae</taxon>
        <taxon>Spodoptera</taxon>
    </lineage>
</organism>
<evidence type="ECO:0000313" key="1">
    <source>
        <dbReference type="EMBL" id="SOQ59483.1"/>
    </source>
</evidence>
<protein>
    <submittedName>
        <fullName evidence="1">SFRICE_023579</fullName>
    </submittedName>
</protein>